<evidence type="ECO:0000256" key="1">
    <source>
        <dbReference type="SAM" id="MobiDB-lite"/>
    </source>
</evidence>
<dbReference type="GeneID" id="20226924"/>
<accession>F0YQA0</accession>
<feature type="region of interest" description="Disordered" evidence="1">
    <location>
        <begin position="72"/>
        <end position="132"/>
    </location>
</feature>
<gene>
    <name evidence="2" type="ORF">AURANDRAFT_68636</name>
</gene>
<sequence>MSFLRMSEADRAAAQRKKQQQKEFLEAQMVDQNRSRAAAARQANAELIKEREMLGLEAGDAADLIEARDRRLRKRAVFGAAPEDDDDRSRDRREPRSRDRSPAATPPRDRRRRPRQPEEEPSPASQHSGGRR</sequence>
<dbReference type="Proteomes" id="UP000002729">
    <property type="component" value="Unassembled WGS sequence"/>
</dbReference>
<evidence type="ECO:0000313" key="2">
    <source>
        <dbReference type="EMBL" id="EGB02708.1"/>
    </source>
</evidence>
<name>F0YQA0_AURAN</name>
<dbReference type="EMBL" id="GL833356">
    <property type="protein sequence ID" value="EGB02708.1"/>
    <property type="molecule type" value="Genomic_DNA"/>
</dbReference>
<dbReference type="AlphaFoldDB" id="F0YQA0"/>
<feature type="compositionally biased region" description="Basic and acidic residues" evidence="1">
    <location>
        <begin position="87"/>
        <end position="101"/>
    </location>
</feature>
<reference evidence="2 3" key="1">
    <citation type="journal article" date="2011" name="Proc. Natl. Acad. Sci. U.S.A.">
        <title>Niche of harmful alga Aureococcus anophagefferens revealed through ecogenomics.</title>
        <authorList>
            <person name="Gobler C.J."/>
            <person name="Berry D.L."/>
            <person name="Dyhrman S.T."/>
            <person name="Wilhelm S.W."/>
            <person name="Salamov A."/>
            <person name="Lobanov A.V."/>
            <person name="Zhang Y."/>
            <person name="Collier J.L."/>
            <person name="Wurch L.L."/>
            <person name="Kustka A.B."/>
            <person name="Dill B.D."/>
            <person name="Shah M."/>
            <person name="VerBerkmoes N.C."/>
            <person name="Kuo A."/>
            <person name="Terry A."/>
            <person name="Pangilinan J."/>
            <person name="Lindquist E.A."/>
            <person name="Lucas S."/>
            <person name="Paulsen I.T."/>
            <person name="Hattenrath-Lehmann T.K."/>
            <person name="Talmage S.C."/>
            <person name="Walker E.A."/>
            <person name="Koch F."/>
            <person name="Burson A.M."/>
            <person name="Marcoval M.A."/>
            <person name="Tang Y.Z."/>
            <person name="Lecleir G.R."/>
            <person name="Coyne K.J."/>
            <person name="Berg G.M."/>
            <person name="Bertrand E.M."/>
            <person name="Saito M.A."/>
            <person name="Gladyshev V.N."/>
            <person name="Grigoriev I.V."/>
        </authorList>
    </citation>
    <scope>NUCLEOTIDE SEQUENCE [LARGE SCALE GENOMIC DNA]</scope>
    <source>
        <strain evidence="3">CCMP 1984</strain>
    </source>
</reference>
<dbReference type="InParanoid" id="F0YQA0"/>
<feature type="region of interest" description="Disordered" evidence="1">
    <location>
        <begin position="1"/>
        <end position="23"/>
    </location>
</feature>
<dbReference type="KEGG" id="aaf:AURANDRAFT_68636"/>
<keyword evidence="3" id="KW-1185">Reference proteome</keyword>
<protein>
    <submittedName>
        <fullName evidence="2">Uncharacterized protein</fullName>
    </submittedName>
</protein>
<evidence type="ECO:0000313" key="3">
    <source>
        <dbReference type="Proteomes" id="UP000002729"/>
    </source>
</evidence>
<proteinExistence type="predicted"/>
<dbReference type="OrthoDB" id="1875751at2759"/>
<organism evidence="3">
    <name type="scientific">Aureococcus anophagefferens</name>
    <name type="common">Harmful bloom alga</name>
    <dbReference type="NCBI Taxonomy" id="44056"/>
    <lineage>
        <taxon>Eukaryota</taxon>
        <taxon>Sar</taxon>
        <taxon>Stramenopiles</taxon>
        <taxon>Ochrophyta</taxon>
        <taxon>Pelagophyceae</taxon>
        <taxon>Pelagomonadales</taxon>
        <taxon>Pelagomonadaceae</taxon>
        <taxon>Aureococcus</taxon>
    </lineage>
</organism>
<feature type="non-terminal residue" evidence="2">
    <location>
        <position position="132"/>
    </location>
</feature>
<dbReference type="RefSeq" id="XP_009042590.1">
    <property type="nucleotide sequence ID" value="XM_009044342.1"/>
</dbReference>